<protein>
    <submittedName>
        <fullName evidence="1">Uncharacterized protein</fullName>
    </submittedName>
</protein>
<dbReference type="Proteomes" id="UP000009229">
    <property type="component" value="Chromosome"/>
</dbReference>
<evidence type="ECO:0000313" key="1">
    <source>
        <dbReference type="EMBL" id="AEG14179.1"/>
    </source>
</evidence>
<reference evidence="2" key="1">
    <citation type="submission" date="2011-05" db="EMBL/GenBank/DDBJ databases">
        <title>Complete sequence of Desulfotomaculum kuznetsovii DSM 6115.</title>
        <authorList>
            <person name="Lucas S."/>
            <person name="Han J."/>
            <person name="Lapidus A."/>
            <person name="Cheng J.-F."/>
            <person name="Goodwin L."/>
            <person name="Pitluck S."/>
            <person name="Peters L."/>
            <person name="Mikhailova N."/>
            <person name="Lu M."/>
            <person name="Saunders E."/>
            <person name="Han C."/>
            <person name="Tapia R."/>
            <person name="Land M."/>
            <person name="Hauser L."/>
            <person name="Kyrpides N."/>
            <person name="Ivanova N."/>
            <person name="Pagani I."/>
            <person name="Nazina T."/>
            <person name="Ivanova A."/>
            <person name="Parshina S."/>
            <person name="Kuever J."/>
            <person name="Muyzer G."/>
            <person name="Plugge C."/>
            <person name="Stams A."/>
            <person name="Woyke T."/>
        </authorList>
    </citation>
    <scope>NUCLEOTIDE SEQUENCE [LARGE SCALE GENOMIC DNA]</scope>
    <source>
        <strain evidence="2">DSM 6115 / VKM B-1805 / 17</strain>
    </source>
</reference>
<name>A0AAU8PF60_DESK7</name>
<organism evidence="1 2">
    <name type="scientific">Desulfofundulus kuznetsovii (strain DSM 6115 / VKM B-1805 / 17)</name>
    <name type="common">Desulfotomaculum kuznetsovii</name>
    <dbReference type="NCBI Taxonomy" id="760568"/>
    <lineage>
        <taxon>Bacteria</taxon>
        <taxon>Bacillati</taxon>
        <taxon>Bacillota</taxon>
        <taxon>Clostridia</taxon>
        <taxon>Eubacteriales</taxon>
        <taxon>Peptococcaceae</taxon>
        <taxon>Desulfofundulus</taxon>
    </lineage>
</organism>
<dbReference type="AlphaFoldDB" id="A0AAU8PF60"/>
<accession>A0AAU8PF60</accession>
<sequence>MKGLKSAISWSENSSTGKNFCRGFLLLHYLQHDSLQDFQKAGKEVQIPVLNDEVRCNKLLGFYVAGAAPEWVSEKAVSIGNLHLPVETFAGG</sequence>
<dbReference type="KEGG" id="dku:Desku_0563"/>
<keyword evidence="2" id="KW-1185">Reference proteome</keyword>
<dbReference type="EMBL" id="CP002770">
    <property type="protein sequence ID" value="AEG14179.1"/>
    <property type="molecule type" value="Genomic_DNA"/>
</dbReference>
<gene>
    <name evidence="1" type="ordered locus">Desku_0563</name>
</gene>
<proteinExistence type="predicted"/>
<evidence type="ECO:0000313" key="2">
    <source>
        <dbReference type="Proteomes" id="UP000009229"/>
    </source>
</evidence>